<protein>
    <submittedName>
        <fullName evidence="9">SusC/RagA family TonB-linked outer membrane protein</fullName>
    </submittedName>
</protein>
<keyword evidence="4 7" id="KW-0812">Transmembrane</keyword>
<dbReference type="InterPro" id="IPR023996">
    <property type="entry name" value="TonB-dep_OMP_SusC/RagA"/>
</dbReference>
<evidence type="ECO:0000256" key="5">
    <source>
        <dbReference type="ARBA" id="ARBA00023136"/>
    </source>
</evidence>
<evidence type="ECO:0000313" key="10">
    <source>
        <dbReference type="Proteomes" id="UP001354989"/>
    </source>
</evidence>
<dbReference type="InterPro" id="IPR036942">
    <property type="entry name" value="Beta-barrel_TonB_sf"/>
</dbReference>
<dbReference type="Pfam" id="PF13715">
    <property type="entry name" value="CarbopepD_reg_2"/>
    <property type="match status" value="1"/>
</dbReference>
<evidence type="ECO:0000256" key="4">
    <source>
        <dbReference type="ARBA" id="ARBA00022692"/>
    </source>
</evidence>
<evidence type="ECO:0000256" key="3">
    <source>
        <dbReference type="ARBA" id="ARBA00022452"/>
    </source>
</evidence>
<dbReference type="InterPro" id="IPR018247">
    <property type="entry name" value="EF_Hand_1_Ca_BS"/>
</dbReference>
<dbReference type="InterPro" id="IPR023997">
    <property type="entry name" value="TonB-dep_OMP_SusC/RagA_CS"/>
</dbReference>
<dbReference type="Pfam" id="PF07715">
    <property type="entry name" value="Plug"/>
    <property type="match status" value="1"/>
</dbReference>
<evidence type="ECO:0000256" key="1">
    <source>
        <dbReference type="ARBA" id="ARBA00004571"/>
    </source>
</evidence>
<dbReference type="Gene3D" id="2.60.40.1120">
    <property type="entry name" value="Carboxypeptidase-like, regulatory domain"/>
    <property type="match status" value="1"/>
</dbReference>
<sequence length="994" mass="110367">MGFMAGSAFAQSFTVKGIVKDETSFALPGVSVLVNGSTIGTVTDFNGAYTIEVPEGMETLTFSYVGFKTQHLQIQNRSEINPILKTDNVMLDQIVVTGYGEQKKSHLTGAIAKLENTNLEQIPVPRVDQALYGKLAGVQIQTTDGDAGATPYIQIRGQATINAGSGPLIVVDGFPIPDDLSAVDMNDVASIEVLKDAASAAIYGSRGANGVILITTKTGKKGKMKVSFTSNMSVKTPALGYDLDNPNSWADYALNKPNLSETDKEKILFAQQLGHNYDAMEEMTRAGFSQNYQINLSGGSENTSYYISGQAMDDEGVVEGNNFRKYSLRVKVDTKLNERFKVGVNMNGSLQQRDVIETRMHDVGRSASWMPSFHTPETSAMTGYPVGSWTMEEHFRPSANPIYGDQGYPDIRNTSNVNGYAKLVGRPKDEQTVRMYVNAYAAYQITDDLEFRSTGGVYYTNFQRNYFQTSYGHRNGAPEALYLNQNTFNFLNENILNYKKKIGDHEISAMGGFTIQTNKVNSLGTGANGFLNDKIQLPSAATNTWVVQDDTYETQNNLVSTLARVNYAFRNKYLLSVSSRWDGSSRFGANNRWGYFPAVSVGWRLMEEPFMAQFREVVSELKLTSSYGATGNNAIGDYLHIGNMASGNYVTGSDNVVPGYVLNNKSNPDLGWERTFEYNGGVNIGLFENRVYLGVQYYSSTTDQLLLNMDIPSMSGFETLWVNHGKVRNSGVEIELTTRNIVKDDFSWETTATLTTTKNEVLNFGQHDSFQSTTESKRPNHFLTQVGSPISQFYGYRVKRELTDEEFGLYWPIGLQANNVYAQDLNGDGVIDENDMEVLGKANPDFVWGLTNTVRYKQFDLSFTFQGSHGASVFNIDDHYLQTHWAGTNDKIGLDDPDGLTVRKTETDWHVQDASYVALRNLNFGYTFPLQSEHIRNLRVFFAGSNLLYLTSSEYTGLNPEGINANTESAYTRGYQRGPMPLAKSFSLGVKLDF</sequence>
<proteinExistence type="inferred from homology"/>
<organism evidence="9 10">
    <name type="scientific">Persicobacter psychrovividus</name>
    <dbReference type="NCBI Taxonomy" id="387638"/>
    <lineage>
        <taxon>Bacteria</taxon>
        <taxon>Pseudomonadati</taxon>
        <taxon>Bacteroidota</taxon>
        <taxon>Cytophagia</taxon>
        <taxon>Cytophagales</taxon>
        <taxon>Persicobacteraceae</taxon>
        <taxon>Persicobacter</taxon>
    </lineage>
</organism>
<dbReference type="SUPFAM" id="SSF49464">
    <property type="entry name" value="Carboxypeptidase regulatory domain-like"/>
    <property type="match status" value="1"/>
</dbReference>
<dbReference type="NCBIfam" id="TIGR04057">
    <property type="entry name" value="SusC_RagA_signa"/>
    <property type="match status" value="1"/>
</dbReference>
<dbReference type="Proteomes" id="UP001354989">
    <property type="component" value="Chromosome"/>
</dbReference>
<keyword evidence="5 7" id="KW-0472">Membrane</keyword>
<dbReference type="InterPro" id="IPR037066">
    <property type="entry name" value="Plug_dom_sf"/>
</dbReference>
<comment type="similarity">
    <text evidence="7">Belongs to the TonB-dependent receptor family.</text>
</comment>
<dbReference type="PROSITE" id="PS00018">
    <property type="entry name" value="EF_HAND_1"/>
    <property type="match status" value="1"/>
</dbReference>
<evidence type="ECO:0000256" key="2">
    <source>
        <dbReference type="ARBA" id="ARBA00022448"/>
    </source>
</evidence>
<comment type="subcellular location">
    <subcellularLocation>
        <location evidence="1 7">Cell outer membrane</location>
        <topology evidence="1 7">Multi-pass membrane protein</topology>
    </subcellularLocation>
</comment>
<name>A0ABM7VC85_9BACT</name>
<keyword evidence="10" id="KW-1185">Reference proteome</keyword>
<dbReference type="InterPro" id="IPR012910">
    <property type="entry name" value="Plug_dom"/>
</dbReference>
<dbReference type="EMBL" id="AP025292">
    <property type="protein sequence ID" value="BDC98547.1"/>
    <property type="molecule type" value="Genomic_DNA"/>
</dbReference>
<dbReference type="InterPro" id="IPR008969">
    <property type="entry name" value="CarboxyPept-like_regulatory"/>
</dbReference>
<evidence type="ECO:0000259" key="8">
    <source>
        <dbReference type="Pfam" id="PF07715"/>
    </source>
</evidence>
<dbReference type="Gene3D" id="2.170.130.10">
    <property type="entry name" value="TonB-dependent receptor, plug domain"/>
    <property type="match status" value="1"/>
</dbReference>
<keyword evidence="3 7" id="KW-1134">Transmembrane beta strand</keyword>
<accession>A0ABM7VC85</accession>
<evidence type="ECO:0000256" key="7">
    <source>
        <dbReference type="PROSITE-ProRule" id="PRU01360"/>
    </source>
</evidence>
<dbReference type="PROSITE" id="PS52016">
    <property type="entry name" value="TONB_DEPENDENT_REC_3"/>
    <property type="match status" value="1"/>
</dbReference>
<keyword evidence="6 7" id="KW-0998">Cell outer membrane</keyword>
<dbReference type="Gene3D" id="2.40.170.20">
    <property type="entry name" value="TonB-dependent receptor, beta-barrel domain"/>
    <property type="match status" value="1"/>
</dbReference>
<evidence type="ECO:0000256" key="6">
    <source>
        <dbReference type="ARBA" id="ARBA00023237"/>
    </source>
</evidence>
<evidence type="ECO:0000313" key="9">
    <source>
        <dbReference type="EMBL" id="BDC98547.1"/>
    </source>
</evidence>
<dbReference type="NCBIfam" id="TIGR04056">
    <property type="entry name" value="OMP_RagA_SusC"/>
    <property type="match status" value="1"/>
</dbReference>
<reference evidence="9 10" key="1">
    <citation type="submission" date="2021-12" db="EMBL/GenBank/DDBJ databases">
        <title>Genome sequencing of bacteria with rrn-lacking chromosome and rrn-plasmid.</title>
        <authorList>
            <person name="Anda M."/>
            <person name="Iwasaki W."/>
        </authorList>
    </citation>
    <scope>NUCLEOTIDE SEQUENCE [LARGE SCALE GENOMIC DNA]</scope>
    <source>
        <strain evidence="9 10">NBRC 101262</strain>
    </source>
</reference>
<dbReference type="InterPro" id="IPR039426">
    <property type="entry name" value="TonB-dep_rcpt-like"/>
</dbReference>
<gene>
    <name evidence="9" type="ORF">PEPS_08280</name>
</gene>
<dbReference type="SUPFAM" id="SSF56935">
    <property type="entry name" value="Porins"/>
    <property type="match status" value="1"/>
</dbReference>
<feature type="domain" description="TonB-dependent receptor plug" evidence="8">
    <location>
        <begin position="104"/>
        <end position="211"/>
    </location>
</feature>
<keyword evidence="2 7" id="KW-0813">Transport</keyword>